<sequence length="114" mass="12728">MCFPRRNSCQHGRHFPERPRFSLAKGRADVSLDSLGRFHSLALQSRQPEASVTGFGTTPSNEVSEESFRSAFSFEHKHFAECGRLVPTREAFAKDSCVLVDPLLSGIGMGNWTR</sequence>
<name>A0A1I7YKV4_9BILA</name>
<evidence type="ECO:0000313" key="1">
    <source>
        <dbReference type="Proteomes" id="UP000095287"/>
    </source>
</evidence>
<evidence type="ECO:0000313" key="2">
    <source>
        <dbReference type="WBParaSite" id="L893_g17369.t1"/>
    </source>
</evidence>
<reference evidence="2" key="1">
    <citation type="submission" date="2016-11" db="UniProtKB">
        <authorList>
            <consortium name="WormBaseParasite"/>
        </authorList>
    </citation>
    <scope>IDENTIFICATION</scope>
</reference>
<keyword evidence="1" id="KW-1185">Reference proteome</keyword>
<organism evidence="1 2">
    <name type="scientific">Steinernema glaseri</name>
    <dbReference type="NCBI Taxonomy" id="37863"/>
    <lineage>
        <taxon>Eukaryota</taxon>
        <taxon>Metazoa</taxon>
        <taxon>Ecdysozoa</taxon>
        <taxon>Nematoda</taxon>
        <taxon>Chromadorea</taxon>
        <taxon>Rhabditida</taxon>
        <taxon>Tylenchina</taxon>
        <taxon>Panagrolaimomorpha</taxon>
        <taxon>Strongyloidoidea</taxon>
        <taxon>Steinernematidae</taxon>
        <taxon>Steinernema</taxon>
    </lineage>
</organism>
<dbReference type="AlphaFoldDB" id="A0A1I7YKV4"/>
<accession>A0A1I7YKV4</accession>
<dbReference type="Proteomes" id="UP000095287">
    <property type="component" value="Unplaced"/>
</dbReference>
<proteinExistence type="predicted"/>
<protein>
    <submittedName>
        <fullName evidence="2">Uncharacterized protein</fullName>
    </submittedName>
</protein>
<dbReference type="WBParaSite" id="L893_g17369.t1">
    <property type="protein sequence ID" value="L893_g17369.t1"/>
    <property type="gene ID" value="L893_g17369"/>
</dbReference>